<evidence type="ECO:0000313" key="2">
    <source>
        <dbReference type="Proteomes" id="UP000652427"/>
    </source>
</evidence>
<sequence>MPAIIQKFLALDPKRVEFRVRGFDLAEKSHEERLEAIGKAFLRGYNLMLAVRSFGEIDQALAQESDLLRGFFIEGGAMGSALVDSLPFRKPMLPRYLARFGTRFPILVHAGVGLTISKLSWREKGILAELDPFYRWLAYDGRGYHNMYFEPEKTLAGPTHMLRGYAARAYDQGAGRGIWFISGASVEKAADTIVTMASERWPDLWAGVGLALCYAGPAGSREFMAAKKLAGDHAADMATGVALACAARIKDQSLSPETREGITALWGITPEALAERVEAARLAIASSQPDRGYAMWRDKIAGEFVAQQSA</sequence>
<dbReference type="Proteomes" id="UP000652427">
    <property type="component" value="Unassembled WGS sequence"/>
</dbReference>
<keyword evidence="2" id="KW-1185">Reference proteome</keyword>
<protein>
    <submittedName>
        <fullName evidence="1">DUF1702 family protein</fullName>
    </submittedName>
</protein>
<name>A0ABX2N5M0_9SPHN</name>
<dbReference type="Pfam" id="PF08012">
    <property type="entry name" value="DUF1702"/>
    <property type="match status" value="1"/>
</dbReference>
<reference evidence="1 2" key="1">
    <citation type="submission" date="2020-06" db="EMBL/GenBank/DDBJ databases">
        <authorList>
            <person name="Kim S.-J."/>
            <person name="Park S.-J."/>
        </authorList>
    </citation>
    <scope>NUCLEOTIDE SEQUENCE [LARGE SCALE GENOMIC DNA]</scope>
    <source>
        <strain evidence="1 2">SW-151</strain>
    </source>
</reference>
<accession>A0ABX2N5M0</accession>
<proteinExistence type="predicted"/>
<comment type="caution">
    <text evidence="1">The sequence shown here is derived from an EMBL/GenBank/DDBJ whole genome shotgun (WGS) entry which is preliminary data.</text>
</comment>
<dbReference type="InterPro" id="IPR012964">
    <property type="entry name" value="DUF1702"/>
</dbReference>
<dbReference type="EMBL" id="JABWMH010000004">
    <property type="protein sequence ID" value="NVD28979.1"/>
    <property type="molecule type" value="Genomic_DNA"/>
</dbReference>
<dbReference type="RefSeq" id="WP_176280422.1">
    <property type="nucleotide sequence ID" value="NZ_JABWMH010000004.1"/>
</dbReference>
<evidence type="ECO:0000313" key="1">
    <source>
        <dbReference type="EMBL" id="NVD28979.1"/>
    </source>
</evidence>
<organism evidence="1 2">
    <name type="scientific">Parasphingorhabdus flavimaris</name>
    <dbReference type="NCBI Taxonomy" id="266812"/>
    <lineage>
        <taxon>Bacteria</taxon>
        <taxon>Pseudomonadati</taxon>
        <taxon>Pseudomonadota</taxon>
        <taxon>Alphaproteobacteria</taxon>
        <taxon>Sphingomonadales</taxon>
        <taxon>Sphingomonadaceae</taxon>
        <taxon>Parasphingorhabdus</taxon>
    </lineage>
</organism>
<gene>
    <name evidence="1" type="ORF">HUO14_13840</name>
</gene>